<feature type="transmembrane region" description="Helical" evidence="1">
    <location>
        <begin position="65"/>
        <end position="88"/>
    </location>
</feature>
<gene>
    <name evidence="2" type="ORF">FCL54_04475</name>
</gene>
<keyword evidence="1" id="KW-1133">Transmembrane helix</keyword>
<reference evidence="2 3" key="1">
    <citation type="submission" date="2019-04" db="EMBL/GenBank/DDBJ databases">
        <title>Bacillus caeni sp. nov., a bacterium isolated from mangrove sediment.</title>
        <authorList>
            <person name="Huang H."/>
            <person name="Mo K."/>
            <person name="Hu Y."/>
        </authorList>
    </citation>
    <scope>NUCLEOTIDE SEQUENCE [LARGE SCALE GENOMIC DNA]</scope>
    <source>
        <strain evidence="2 3">HB172195</strain>
    </source>
</reference>
<feature type="transmembrane region" description="Helical" evidence="1">
    <location>
        <begin position="37"/>
        <end position="59"/>
    </location>
</feature>
<name>A0A5R9FBY4_9BACL</name>
<dbReference type="EMBL" id="SWLG01000003">
    <property type="protein sequence ID" value="TLS38403.1"/>
    <property type="molecule type" value="Genomic_DNA"/>
</dbReference>
<dbReference type="AlphaFoldDB" id="A0A5R9FBY4"/>
<evidence type="ECO:0000313" key="3">
    <source>
        <dbReference type="Proteomes" id="UP000308230"/>
    </source>
</evidence>
<keyword evidence="3" id="KW-1185">Reference proteome</keyword>
<sequence length="95" mass="11428">MRKNHNERDYQMLLLLIAFYILPIILYVLQRRSRVKYLAIIVIVLNYFSFIVLIDVLWAGDIHPLSTLSTVLIIFSMFFLIHSLVTFFRYRSLHH</sequence>
<dbReference type="RefSeq" id="WP_138123650.1">
    <property type="nucleotide sequence ID" value="NZ_SWLG01000003.1"/>
</dbReference>
<accession>A0A5R9FBY4</accession>
<protein>
    <submittedName>
        <fullName evidence="2">Uncharacterized protein</fullName>
    </submittedName>
</protein>
<feature type="transmembrane region" description="Helical" evidence="1">
    <location>
        <begin position="12"/>
        <end position="30"/>
    </location>
</feature>
<keyword evidence="1" id="KW-0812">Transmembrane</keyword>
<evidence type="ECO:0000313" key="2">
    <source>
        <dbReference type="EMBL" id="TLS38403.1"/>
    </source>
</evidence>
<comment type="caution">
    <text evidence="2">The sequence shown here is derived from an EMBL/GenBank/DDBJ whole genome shotgun (WGS) entry which is preliminary data.</text>
</comment>
<proteinExistence type="predicted"/>
<organism evidence="2 3">
    <name type="scientific">Exobacillus caeni</name>
    <dbReference type="NCBI Taxonomy" id="2574798"/>
    <lineage>
        <taxon>Bacteria</taxon>
        <taxon>Bacillati</taxon>
        <taxon>Bacillota</taxon>
        <taxon>Bacilli</taxon>
        <taxon>Bacillales</taxon>
        <taxon>Guptibacillaceae</taxon>
        <taxon>Exobacillus</taxon>
    </lineage>
</organism>
<keyword evidence="1" id="KW-0472">Membrane</keyword>
<evidence type="ECO:0000256" key="1">
    <source>
        <dbReference type="SAM" id="Phobius"/>
    </source>
</evidence>
<dbReference type="Proteomes" id="UP000308230">
    <property type="component" value="Unassembled WGS sequence"/>
</dbReference>